<comment type="caution">
    <text evidence="8">The sequence shown here is derived from an EMBL/GenBank/DDBJ whole genome shotgun (WGS) entry which is preliminary data.</text>
</comment>
<dbReference type="Pfam" id="PF00072">
    <property type="entry name" value="Response_reg"/>
    <property type="match status" value="1"/>
</dbReference>
<name>A0ABR2Z079_9CHLO</name>
<feature type="region of interest" description="Disordered" evidence="5">
    <location>
        <begin position="1"/>
        <end position="20"/>
    </location>
</feature>
<dbReference type="InterPro" id="IPR044630">
    <property type="entry name" value="SPA1/2/3/4"/>
</dbReference>
<evidence type="ECO:0000259" key="7">
    <source>
        <dbReference type="PROSITE" id="PS50110"/>
    </source>
</evidence>
<evidence type="ECO:0000256" key="1">
    <source>
        <dbReference type="ARBA" id="ARBA00022574"/>
    </source>
</evidence>
<evidence type="ECO:0008006" key="10">
    <source>
        <dbReference type="Google" id="ProtNLM"/>
    </source>
</evidence>
<protein>
    <recommendedName>
        <fullName evidence="10">WD40 repeat-like protein</fullName>
    </recommendedName>
</protein>
<organism evidence="8 9">
    <name type="scientific">Coccomyxa subellipsoidea</name>
    <dbReference type="NCBI Taxonomy" id="248742"/>
    <lineage>
        <taxon>Eukaryota</taxon>
        <taxon>Viridiplantae</taxon>
        <taxon>Chlorophyta</taxon>
        <taxon>core chlorophytes</taxon>
        <taxon>Trebouxiophyceae</taxon>
        <taxon>Trebouxiophyceae incertae sedis</taxon>
        <taxon>Coccomyxaceae</taxon>
        <taxon>Coccomyxa</taxon>
    </lineage>
</organism>
<dbReference type="Gene3D" id="1.10.510.10">
    <property type="entry name" value="Transferase(Phosphotransferase) domain 1"/>
    <property type="match status" value="1"/>
</dbReference>
<dbReference type="PROSITE" id="PS50082">
    <property type="entry name" value="WD_REPEATS_2"/>
    <property type="match status" value="2"/>
</dbReference>
<gene>
    <name evidence="8" type="ORF">WJX75_006531</name>
</gene>
<dbReference type="InterPro" id="IPR015943">
    <property type="entry name" value="WD40/YVTN_repeat-like_dom_sf"/>
</dbReference>
<dbReference type="InterPro" id="IPR011006">
    <property type="entry name" value="CheY-like_superfamily"/>
</dbReference>
<dbReference type="InterPro" id="IPR011009">
    <property type="entry name" value="Kinase-like_dom_sf"/>
</dbReference>
<keyword evidence="2" id="KW-0677">Repeat</keyword>
<dbReference type="PROSITE" id="PS50294">
    <property type="entry name" value="WD_REPEATS_REGION"/>
    <property type="match status" value="2"/>
</dbReference>
<feature type="compositionally biased region" description="Polar residues" evidence="5">
    <location>
        <begin position="589"/>
        <end position="604"/>
    </location>
</feature>
<accession>A0ABR2Z079</accession>
<dbReference type="Pfam" id="PF00400">
    <property type="entry name" value="WD40"/>
    <property type="match status" value="3"/>
</dbReference>
<evidence type="ECO:0000259" key="6">
    <source>
        <dbReference type="PROSITE" id="PS50011"/>
    </source>
</evidence>
<dbReference type="CDD" id="cd17584">
    <property type="entry name" value="REC_typeB_ARR-like"/>
    <property type="match status" value="1"/>
</dbReference>
<feature type="repeat" description="WD" evidence="4">
    <location>
        <begin position="897"/>
        <end position="929"/>
    </location>
</feature>
<dbReference type="PANTHER" id="PTHR44218">
    <property type="entry name" value="PROTEIN SPA1-RELATED 2"/>
    <property type="match status" value="1"/>
</dbReference>
<proteinExistence type="predicted"/>
<dbReference type="SMART" id="SM00448">
    <property type="entry name" value="REC"/>
    <property type="match status" value="1"/>
</dbReference>
<dbReference type="InterPro" id="IPR000719">
    <property type="entry name" value="Prot_kinase_dom"/>
</dbReference>
<dbReference type="InterPro" id="IPR001680">
    <property type="entry name" value="WD40_rpt"/>
</dbReference>
<dbReference type="PROSITE" id="PS50011">
    <property type="entry name" value="PROTEIN_KINASE_DOM"/>
    <property type="match status" value="1"/>
</dbReference>
<evidence type="ECO:0000313" key="8">
    <source>
        <dbReference type="EMBL" id="KAK9917619.1"/>
    </source>
</evidence>
<dbReference type="InterPro" id="IPR036322">
    <property type="entry name" value="WD40_repeat_dom_sf"/>
</dbReference>
<feature type="compositionally biased region" description="Polar residues" evidence="5">
    <location>
        <begin position="211"/>
        <end position="221"/>
    </location>
</feature>
<feature type="region of interest" description="Disordered" evidence="5">
    <location>
        <begin position="206"/>
        <end position="307"/>
    </location>
</feature>
<evidence type="ECO:0000313" key="9">
    <source>
        <dbReference type="Proteomes" id="UP001491310"/>
    </source>
</evidence>
<feature type="domain" description="Response regulatory" evidence="7">
    <location>
        <begin position="34"/>
        <end position="153"/>
    </location>
</feature>
<evidence type="ECO:0000256" key="4">
    <source>
        <dbReference type="PROSITE-ProRule" id="PRU00221"/>
    </source>
</evidence>
<keyword evidence="3" id="KW-0597">Phosphoprotein</keyword>
<dbReference type="Gene3D" id="2.130.10.10">
    <property type="entry name" value="YVTN repeat-like/Quinoprotein amine dehydrogenase"/>
    <property type="match status" value="1"/>
</dbReference>
<feature type="domain" description="Protein kinase" evidence="6">
    <location>
        <begin position="69"/>
        <end position="458"/>
    </location>
</feature>
<reference evidence="8 9" key="1">
    <citation type="journal article" date="2024" name="Nat. Commun.">
        <title>Phylogenomics reveals the evolutionary origins of lichenization in chlorophyte algae.</title>
        <authorList>
            <person name="Puginier C."/>
            <person name="Libourel C."/>
            <person name="Otte J."/>
            <person name="Skaloud P."/>
            <person name="Haon M."/>
            <person name="Grisel S."/>
            <person name="Petersen M."/>
            <person name="Berrin J.G."/>
            <person name="Delaux P.M."/>
            <person name="Dal Grande F."/>
            <person name="Keller J."/>
        </authorList>
    </citation>
    <scope>NUCLEOTIDE SEQUENCE [LARGE SCALE GENOMIC DNA]</scope>
    <source>
        <strain evidence="8 9">SAG 216-7</strain>
    </source>
</reference>
<feature type="modified residue" description="4-aspartylphosphate" evidence="3">
    <location>
        <position position="86"/>
    </location>
</feature>
<evidence type="ECO:0000256" key="5">
    <source>
        <dbReference type="SAM" id="MobiDB-lite"/>
    </source>
</evidence>
<dbReference type="InterPro" id="IPR019775">
    <property type="entry name" value="WD40_repeat_CS"/>
</dbReference>
<dbReference type="InterPro" id="IPR001789">
    <property type="entry name" value="Sig_transdc_resp-reg_receiver"/>
</dbReference>
<feature type="repeat" description="WD" evidence="4">
    <location>
        <begin position="811"/>
        <end position="853"/>
    </location>
</feature>
<evidence type="ECO:0000256" key="2">
    <source>
        <dbReference type="ARBA" id="ARBA00022737"/>
    </source>
</evidence>
<dbReference type="PANTHER" id="PTHR44218:SF6">
    <property type="entry name" value="PROTEIN SUPPRESSOR OF PHYA-105 1"/>
    <property type="match status" value="1"/>
</dbReference>
<dbReference type="Gene3D" id="3.40.50.2300">
    <property type="match status" value="1"/>
</dbReference>
<keyword evidence="1 4" id="KW-0853">WD repeat</keyword>
<dbReference type="InterPro" id="IPR020472">
    <property type="entry name" value="WD40_PAC1"/>
</dbReference>
<keyword evidence="9" id="KW-1185">Reference proteome</keyword>
<feature type="region of interest" description="Disordered" evidence="5">
    <location>
        <begin position="575"/>
        <end position="614"/>
    </location>
</feature>
<dbReference type="EMBL" id="JALJOT010000002">
    <property type="protein sequence ID" value="KAK9917619.1"/>
    <property type="molecule type" value="Genomic_DNA"/>
</dbReference>
<dbReference type="SUPFAM" id="SSF50978">
    <property type="entry name" value="WD40 repeat-like"/>
    <property type="match status" value="1"/>
</dbReference>
<dbReference type="CDD" id="cd00200">
    <property type="entry name" value="WD40"/>
    <property type="match status" value="1"/>
</dbReference>
<sequence length="1041" mass="112383">MATVEAPCAPADSGSQPSTCGVKTAKTVAPNDVHILLVDDERLSRVVVGNLLRKCSYKVTEAGSGMEALEILRGQPPGTFSLVLTDVMMPDVDGIELLRHVRGDEAWSNLPVIMMSANERTETVFECIRGGAEDYLLKPVTKKEVQHMWQHVWRRQQQNALRVPHLCPEEAEDFLHAHSTTASVPNAPLSVVQSSAEALETDLDQKVGQAPANSGEPQTSGDDGLQRAQSEAPCQAPAGGEGAASQEQDPEEDRERRRSGAQAGPSAAPVPGQPSAAPRGGSRGIPPVSGRRGDAGPPPTLVSYFGRRGSTIRPADSFRIFCGVLSLLKTLHSRGVTLRRVRPSMLRITSSGVAVSSSATPNPQEEAMYASPEELLSGGASVSPKSDVYSLGVLFFELFNPVSDDVERDRALQALRHRILPPHVLQTRPQEAAFVLSLLHPDPDCRPSVDAIVRSELLLALHKAIRQRKHAPGAAEAEAQSREEMKRAEAAKAHAQKADAAARSTAQADQDILVDFLRLMRQAKEAEGEECVNRLGALDIDIRMVTERLARVTNNDVPLLPDGLQRAMLCTNSASNGAVTGSRKRKSCDMQSFSAQPDASSSVTEAGPLAQPGSNMGKALDASWRRVSTAFPALESAFFARREALAAQQGSGDSASANLNPAALSTTRKLSELGIGNHASSGLLGRSQPDHLSAFTSDLSKFVRYSKLKVKATLQYGDMLHSADMLCSISFDRDDEYFATAGVSRRIKVYATSDVLEANSAVHCPRLEMASRSKLSCVVWNSYIKHLLLAADYDGCLALWDAESNACTATYEEHAKRVWSADFSQSDPTRFVSGSDDGTVRLWSIREEAPTAVIDAKANVCSVQFSPASPHLLAFGSANYRVYLYDLRQMRVPLAVIGCHSKAVSYVRWLDGSHLVSASTDNQLKLWDLAAAGRHSRHQDWRPQNVLTGHTNERNFVGLSVTPDGYIACGSEDNSVYAYTSTLPTPLARHCFSSSEGAADSEGEDLAADSHQFVSSVCWSRKGHMLLAANSQGTLKLLELD</sequence>
<dbReference type="SUPFAM" id="SSF56112">
    <property type="entry name" value="Protein kinase-like (PK-like)"/>
    <property type="match status" value="1"/>
</dbReference>
<dbReference type="SMART" id="SM00320">
    <property type="entry name" value="WD40"/>
    <property type="match status" value="7"/>
</dbReference>
<evidence type="ECO:0000256" key="3">
    <source>
        <dbReference type="PROSITE-ProRule" id="PRU00169"/>
    </source>
</evidence>
<dbReference type="Proteomes" id="UP001491310">
    <property type="component" value="Unassembled WGS sequence"/>
</dbReference>
<dbReference type="PRINTS" id="PR00320">
    <property type="entry name" value="GPROTEINBRPT"/>
</dbReference>
<dbReference type="PROSITE" id="PS50110">
    <property type="entry name" value="RESPONSE_REGULATORY"/>
    <property type="match status" value="1"/>
</dbReference>
<dbReference type="PROSITE" id="PS00678">
    <property type="entry name" value="WD_REPEATS_1"/>
    <property type="match status" value="1"/>
</dbReference>
<dbReference type="SUPFAM" id="SSF52172">
    <property type="entry name" value="CheY-like"/>
    <property type="match status" value="1"/>
</dbReference>